<evidence type="ECO:0000313" key="3">
    <source>
        <dbReference type="Proteomes" id="UP001141552"/>
    </source>
</evidence>
<dbReference type="EMBL" id="JAKUCV010001738">
    <property type="protein sequence ID" value="KAJ4845243.1"/>
    <property type="molecule type" value="Genomic_DNA"/>
</dbReference>
<name>A0A9Q0G8Q6_9ROSI</name>
<reference evidence="2" key="1">
    <citation type="submission" date="2022-02" db="EMBL/GenBank/DDBJ databases">
        <authorList>
            <person name="Henning P.M."/>
            <person name="McCubbin A.G."/>
            <person name="Shore J.S."/>
        </authorList>
    </citation>
    <scope>NUCLEOTIDE SEQUENCE</scope>
    <source>
        <strain evidence="2">F60SS</strain>
        <tissue evidence="2">Leaves</tissue>
    </source>
</reference>
<keyword evidence="1" id="KW-0472">Membrane</keyword>
<dbReference type="PANTHER" id="PTHR36785:SF1">
    <property type="entry name" value="OS05G0502500 PROTEIN"/>
    <property type="match status" value="1"/>
</dbReference>
<dbReference type="AlphaFoldDB" id="A0A9Q0G8Q6"/>
<dbReference type="OrthoDB" id="1935723at2759"/>
<protein>
    <submittedName>
        <fullName evidence="2">Uncharacterized protein</fullName>
    </submittedName>
</protein>
<evidence type="ECO:0000313" key="2">
    <source>
        <dbReference type="EMBL" id="KAJ4845243.1"/>
    </source>
</evidence>
<feature type="transmembrane region" description="Helical" evidence="1">
    <location>
        <begin position="111"/>
        <end position="132"/>
    </location>
</feature>
<dbReference type="PANTHER" id="PTHR36785">
    <property type="entry name" value="OS05G0502500 PROTEIN"/>
    <property type="match status" value="1"/>
</dbReference>
<feature type="transmembrane region" description="Helical" evidence="1">
    <location>
        <begin position="144"/>
        <end position="165"/>
    </location>
</feature>
<sequence length="256" mass="28245">MIMTILLQNSINFFPVKVFHDHEHKRPVHAHSPPSSKIAPFEHNRFQLRVFDERGNGLVVGAGKDGILVREDGWERERIRRRKKRVVKVRFFGSNNGGGGGGGDNSGTVRLLGNIALAIGLTYLSMTGQLGWVFDAVGYVFDAVVSLSLLAVLLPIFGLGALIWWTGRDILQDACPNCGNEFRVFKSTLNDELQLCPFCSQPFSVVGDEFVRDSRKFSKKSSSFGQAFSDFYPGSEKGKDSSSAVLDVEAEVKDAD</sequence>
<accession>A0A9Q0G8Q6</accession>
<proteinExistence type="predicted"/>
<organism evidence="2 3">
    <name type="scientific">Turnera subulata</name>
    <dbReference type="NCBI Taxonomy" id="218843"/>
    <lineage>
        <taxon>Eukaryota</taxon>
        <taxon>Viridiplantae</taxon>
        <taxon>Streptophyta</taxon>
        <taxon>Embryophyta</taxon>
        <taxon>Tracheophyta</taxon>
        <taxon>Spermatophyta</taxon>
        <taxon>Magnoliopsida</taxon>
        <taxon>eudicotyledons</taxon>
        <taxon>Gunneridae</taxon>
        <taxon>Pentapetalae</taxon>
        <taxon>rosids</taxon>
        <taxon>fabids</taxon>
        <taxon>Malpighiales</taxon>
        <taxon>Passifloraceae</taxon>
        <taxon>Turnera</taxon>
    </lineage>
</organism>
<evidence type="ECO:0000256" key="1">
    <source>
        <dbReference type="SAM" id="Phobius"/>
    </source>
</evidence>
<keyword evidence="1" id="KW-1133">Transmembrane helix</keyword>
<dbReference type="Proteomes" id="UP001141552">
    <property type="component" value="Unassembled WGS sequence"/>
</dbReference>
<gene>
    <name evidence="2" type="ORF">Tsubulata_003858</name>
</gene>
<reference evidence="2" key="2">
    <citation type="journal article" date="2023" name="Plants (Basel)">
        <title>Annotation of the Turnera subulata (Passifloraceae) Draft Genome Reveals the S-Locus Evolved after the Divergence of Turneroideae from Passifloroideae in a Stepwise Manner.</title>
        <authorList>
            <person name="Henning P.M."/>
            <person name="Roalson E.H."/>
            <person name="Mir W."/>
            <person name="McCubbin A.G."/>
            <person name="Shore J.S."/>
        </authorList>
    </citation>
    <scope>NUCLEOTIDE SEQUENCE</scope>
    <source>
        <strain evidence="2">F60SS</strain>
    </source>
</reference>
<keyword evidence="1" id="KW-0812">Transmembrane</keyword>
<comment type="caution">
    <text evidence="2">The sequence shown here is derived from an EMBL/GenBank/DDBJ whole genome shotgun (WGS) entry which is preliminary data.</text>
</comment>
<keyword evidence="3" id="KW-1185">Reference proteome</keyword>